<keyword evidence="3" id="KW-1185">Reference proteome</keyword>
<evidence type="ECO:0000256" key="1">
    <source>
        <dbReference type="SAM" id="Phobius"/>
    </source>
</evidence>
<feature type="transmembrane region" description="Helical" evidence="1">
    <location>
        <begin position="114"/>
        <end position="132"/>
    </location>
</feature>
<reference evidence="2 3" key="1">
    <citation type="submission" date="2018-05" db="EMBL/GenBank/DDBJ databases">
        <title>Leucothrix arctica sp. nov., isolated from Arctic seawater.</title>
        <authorList>
            <person name="Choi A."/>
            <person name="Baek K."/>
        </authorList>
    </citation>
    <scope>NUCLEOTIDE SEQUENCE [LARGE SCALE GENOMIC DNA]</scope>
    <source>
        <strain evidence="2 3">JCM 18388</strain>
    </source>
</reference>
<name>A0A317C9P6_9GAMM</name>
<feature type="transmembrane region" description="Helical" evidence="1">
    <location>
        <begin position="152"/>
        <end position="177"/>
    </location>
</feature>
<comment type="caution">
    <text evidence="2">The sequence shown here is derived from an EMBL/GenBank/DDBJ whole genome shotgun (WGS) entry which is preliminary data.</text>
</comment>
<protein>
    <submittedName>
        <fullName evidence="2">Uncharacterized protein</fullName>
    </submittedName>
</protein>
<keyword evidence="1" id="KW-0812">Transmembrane</keyword>
<feature type="transmembrane region" description="Helical" evidence="1">
    <location>
        <begin position="198"/>
        <end position="223"/>
    </location>
</feature>
<evidence type="ECO:0000313" key="3">
    <source>
        <dbReference type="Proteomes" id="UP000245539"/>
    </source>
</evidence>
<accession>A0A317C9P6</accession>
<keyword evidence="1" id="KW-0472">Membrane</keyword>
<evidence type="ECO:0000313" key="2">
    <source>
        <dbReference type="EMBL" id="PWQ94043.1"/>
    </source>
</evidence>
<proteinExistence type="predicted"/>
<feature type="transmembrane region" description="Helical" evidence="1">
    <location>
        <begin position="6"/>
        <end position="29"/>
    </location>
</feature>
<sequence>METLLIVLGLGLAGIDPLGLAVLLAALAGGARKAHVIVFAAMTFLGTVVMGVVFSLFGEQLSSLATSALPHINDPVWAIIELIVAGFIIYWLLSQLQLSTVDGATAAEIPKTHSSSLAGIAVSGLLFSLSAVPDPTFLATAAVASQASSMGLMVGIHALWVLISQSLLFGFSMAYLFDLHEPLIAFVKPPWERVKQPLKVLLFVLLALLALLMVADALMLFIAGEYLIQY</sequence>
<organism evidence="2 3">
    <name type="scientific">Leucothrix pacifica</name>
    <dbReference type="NCBI Taxonomy" id="1247513"/>
    <lineage>
        <taxon>Bacteria</taxon>
        <taxon>Pseudomonadati</taxon>
        <taxon>Pseudomonadota</taxon>
        <taxon>Gammaproteobacteria</taxon>
        <taxon>Thiotrichales</taxon>
        <taxon>Thiotrichaceae</taxon>
        <taxon>Leucothrix</taxon>
    </lineage>
</organism>
<dbReference type="AlphaFoldDB" id="A0A317C9P6"/>
<feature type="transmembrane region" description="Helical" evidence="1">
    <location>
        <begin position="76"/>
        <end position="93"/>
    </location>
</feature>
<dbReference type="RefSeq" id="WP_109838908.1">
    <property type="nucleotide sequence ID" value="NZ_QGKM01000059.1"/>
</dbReference>
<dbReference type="Proteomes" id="UP000245539">
    <property type="component" value="Unassembled WGS sequence"/>
</dbReference>
<dbReference type="EMBL" id="QGKM01000059">
    <property type="protein sequence ID" value="PWQ94043.1"/>
    <property type="molecule type" value="Genomic_DNA"/>
</dbReference>
<keyword evidence="1" id="KW-1133">Transmembrane helix</keyword>
<feature type="transmembrane region" description="Helical" evidence="1">
    <location>
        <begin position="36"/>
        <end position="56"/>
    </location>
</feature>
<gene>
    <name evidence="2" type="ORF">DKW60_17220</name>
</gene>